<dbReference type="Proteomes" id="UP000664203">
    <property type="component" value="Unassembled WGS sequence"/>
</dbReference>
<dbReference type="OrthoDB" id="62952at2759"/>
<sequence length="408" mass="45813">MTFLTSIFVKLSLLSRTVIIAMSQSQMVKLDDNTVSRMIADKAIHDQVFRDLLLKGVSSPFSTLYPVENFEVFQVISQDIREFRQRLVDNAGLKAPDLHGKPWDLNSYLNRAANSRELVEKVNTQNEEGALVISAGGGGEWYWVGLPICIARLAVAFLESTLRFKADPTPFPFERLPAELRVQVYREALRGSVLDGVLRAERITVTPTRGTNKISPFRFGGPAKGESKEISFGLLTTNKHVSDEAIPVLYQLRTFDFKTNVGGVMLFLRSLPELARQNVRGITMELYDKAEPDHCCDANNNNSWGKGRDNQAAWSKACTYIVKDVNLQHLSLTINVKVPREFKSLKWVKDLVKISGLKSLTLEANQHHSSGPIVIRASYKNGSLSATDHCMSEHLIPLFEYLRAEMLE</sequence>
<feature type="signal peptide" evidence="1">
    <location>
        <begin position="1"/>
        <end position="23"/>
    </location>
</feature>
<proteinExistence type="predicted"/>
<organism evidence="3 4">
    <name type="scientific">Alectoria fallacina</name>
    <dbReference type="NCBI Taxonomy" id="1903189"/>
    <lineage>
        <taxon>Eukaryota</taxon>
        <taxon>Fungi</taxon>
        <taxon>Dikarya</taxon>
        <taxon>Ascomycota</taxon>
        <taxon>Pezizomycotina</taxon>
        <taxon>Lecanoromycetes</taxon>
        <taxon>OSLEUM clade</taxon>
        <taxon>Lecanoromycetidae</taxon>
        <taxon>Lecanorales</taxon>
        <taxon>Lecanorineae</taxon>
        <taxon>Parmeliaceae</taxon>
        <taxon>Alectoria</taxon>
    </lineage>
</organism>
<evidence type="ECO:0000259" key="2">
    <source>
        <dbReference type="Pfam" id="PF24864"/>
    </source>
</evidence>
<comment type="caution">
    <text evidence="3">The sequence shown here is derived from an EMBL/GenBank/DDBJ whole genome shotgun (WGS) entry which is preliminary data.</text>
</comment>
<keyword evidence="4" id="KW-1185">Reference proteome</keyword>
<gene>
    <name evidence="3" type="ORF">ALECFALPRED_004051</name>
</gene>
<dbReference type="EMBL" id="CAJPDR010000250">
    <property type="protein sequence ID" value="CAF9928408.1"/>
    <property type="molecule type" value="Genomic_DNA"/>
</dbReference>
<keyword evidence="1" id="KW-0732">Signal</keyword>
<evidence type="ECO:0000256" key="1">
    <source>
        <dbReference type="SAM" id="SignalP"/>
    </source>
</evidence>
<evidence type="ECO:0000313" key="3">
    <source>
        <dbReference type="EMBL" id="CAF9928408.1"/>
    </source>
</evidence>
<reference evidence="3" key="1">
    <citation type="submission" date="2021-03" db="EMBL/GenBank/DDBJ databases">
        <authorList>
            <person name="Tagirdzhanova G."/>
        </authorList>
    </citation>
    <scope>NUCLEOTIDE SEQUENCE</scope>
</reference>
<protein>
    <recommendedName>
        <fullName evidence="2">DUF7730 domain-containing protein</fullName>
    </recommendedName>
</protein>
<name>A0A8H3FVA1_9LECA</name>
<dbReference type="Pfam" id="PF24864">
    <property type="entry name" value="DUF7730"/>
    <property type="match status" value="1"/>
</dbReference>
<dbReference type="AlphaFoldDB" id="A0A8H3FVA1"/>
<feature type="chain" id="PRO_5034725384" description="DUF7730 domain-containing protein" evidence="1">
    <location>
        <begin position="24"/>
        <end position="408"/>
    </location>
</feature>
<dbReference type="InterPro" id="IPR056632">
    <property type="entry name" value="DUF7730"/>
</dbReference>
<evidence type="ECO:0000313" key="4">
    <source>
        <dbReference type="Proteomes" id="UP000664203"/>
    </source>
</evidence>
<dbReference type="PANTHER" id="PTHR38790">
    <property type="entry name" value="2EXR DOMAIN-CONTAINING PROTEIN-RELATED"/>
    <property type="match status" value="1"/>
</dbReference>
<accession>A0A8H3FVA1</accession>
<feature type="domain" description="DUF7730" evidence="2">
    <location>
        <begin position="173"/>
        <end position="349"/>
    </location>
</feature>